<keyword evidence="11" id="KW-1185">Reference proteome</keyword>
<evidence type="ECO:0000256" key="2">
    <source>
        <dbReference type="ARBA" id="ARBA00023012"/>
    </source>
</evidence>
<evidence type="ECO:0000256" key="3">
    <source>
        <dbReference type="ARBA" id="ARBA00023015"/>
    </source>
</evidence>
<keyword evidence="2" id="KW-0902">Two-component regulatory system</keyword>
<evidence type="ECO:0000256" key="6">
    <source>
        <dbReference type="PROSITE-ProRule" id="PRU00169"/>
    </source>
</evidence>
<dbReference type="InterPro" id="IPR036388">
    <property type="entry name" value="WH-like_DNA-bd_sf"/>
</dbReference>
<evidence type="ECO:0000256" key="4">
    <source>
        <dbReference type="ARBA" id="ARBA00023125"/>
    </source>
</evidence>
<dbReference type="PROSITE" id="PS51755">
    <property type="entry name" value="OMPR_PHOB"/>
    <property type="match status" value="1"/>
</dbReference>
<dbReference type="InterPro" id="IPR001789">
    <property type="entry name" value="Sig_transdc_resp-reg_receiver"/>
</dbReference>
<dbReference type="SMART" id="SM00448">
    <property type="entry name" value="REC"/>
    <property type="match status" value="1"/>
</dbReference>
<evidence type="ECO:0000259" key="9">
    <source>
        <dbReference type="PROSITE" id="PS51755"/>
    </source>
</evidence>
<feature type="modified residue" description="4-aspartylphosphate" evidence="6">
    <location>
        <position position="52"/>
    </location>
</feature>
<evidence type="ECO:0000259" key="8">
    <source>
        <dbReference type="PROSITE" id="PS50110"/>
    </source>
</evidence>
<accession>A0ABT9FRQ8</accession>
<keyword evidence="3" id="KW-0805">Transcription regulation</keyword>
<keyword evidence="1 6" id="KW-0597">Phosphoprotein</keyword>
<dbReference type="SMART" id="SM00862">
    <property type="entry name" value="Trans_reg_C"/>
    <property type="match status" value="1"/>
</dbReference>
<proteinExistence type="predicted"/>
<dbReference type="Gene3D" id="6.10.250.690">
    <property type="match status" value="1"/>
</dbReference>
<dbReference type="Pfam" id="PF00486">
    <property type="entry name" value="Trans_reg_C"/>
    <property type="match status" value="1"/>
</dbReference>
<gene>
    <name evidence="10" type="ORF">OIN60_10185</name>
</gene>
<keyword evidence="4 7" id="KW-0238">DNA-binding</keyword>
<evidence type="ECO:0000313" key="11">
    <source>
        <dbReference type="Proteomes" id="UP001241848"/>
    </source>
</evidence>
<feature type="domain" description="OmpR/PhoB-type" evidence="9">
    <location>
        <begin position="122"/>
        <end position="217"/>
    </location>
</feature>
<feature type="DNA-binding region" description="OmpR/PhoB-type" evidence="7">
    <location>
        <begin position="122"/>
        <end position="217"/>
    </location>
</feature>
<reference evidence="10 11" key="1">
    <citation type="submission" date="2022-10" db="EMBL/GenBank/DDBJ databases">
        <title>Paenibacillus description and whole genome data of maize root bacterial community.</title>
        <authorList>
            <person name="Marton D."/>
            <person name="Farkas M."/>
            <person name="Cserhati M."/>
        </authorList>
    </citation>
    <scope>NUCLEOTIDE SEQUENCE [LARGE SCALE GENOMIC DNA]</scope>
    <source>
        <strain evidence="10 11">P96</strain>
    </source>
</reference>
<dbReference type="Proteomes" id="UP001241848">
    <property type="component" value="Unassembled WGS sequence"/>
</dbReference>
<dbReference type="EMBL" id="JAPCKK010000016">
    <property type="protein sequence ID" value="MDP4097137.1"/>
    <property type="molecule type" value="Genomic_DNA"/>
</dbReference>
<keyword evidence="5" id="KW-0804">Transcription</keyword>
<comment type="caution">
    <text evidence="10">The sequence shown here is derived from an EMBL/GenBank/DDBJ whole genome shotgun (WGS) entry which is preliminary data.</text>
</comment>
<sequence length="219" mass="25378">MINILIVEDEKNISDFIKINLIEAGYRCVCAFDGGQAAELIEQNSYDLILLDIMLPIINGYELLEYIKPRDIPVIFITAKAGVEERVRGLKLGADDYLGKPFEIIELLARVESVLRRNKKNERYLQIADASIDTLSRIVKKGEDTIALTLKEYELLLLFVRSKNIALFREQIYEKIWGDDYMGDSRTVDLHVQRLRKKMGWEEQIVAVYKIGYRFVVKQ</sequence>
<evidence type="ECO:0000256" key="7">
    <source>
        <dbReference type="PROSITE-ProRule" id="PRU01091"/>
    </source>
</evidence>
<organism evidence="10 11">
    <name type="scientific">Paenibacillus zeirhizosphaerae</name>
    <dbReference type="NCBI Taxonomy" id="2987519"/>
    <lineage>
        <taxon>Bacteria</taxon>
        <taxon>Bacillati</taxon>
        <taxon>Bacillota</taxon>
        <taxon>Bacilli</taxon>
        <taxon>Bacillales</taxon>
        <taxon>Paenibacillaceae</taxon>
        <taxon>Paenibacillus</taxon>
    </lineage>
</organism>
<dbReference type="SUPFAM" id="SSF52172">
    <property type="entry name" value="CheY-like"/>
    <property type="match status" value="1"/>
</dbReference>
<dbReference type="CDD" id="cd00383">
    <property type="entry name" value="trans_reg_C"/>
    <property type="match status" value="1"/>
</dbReference>
<dbReference type="PANTHER" id="PTHR48111">
    <property type="entry name" value="REGULATOR OF RPOS"/>
    <property type="match status" value="1"/>
</dbReference>
<dbReference type="InterPro" id="IPR001867">
    <property type="entry name" value="OmpR/PhoB-type_DNA-bd"/>
</dbReference>
<dbReference type="Gene3D" id="1.10.10.10">
    <property type="entry name" value="Winged helix-like DNA-binding domain superfamily/Winged helix DNA-binding domain"/>
    <property type="match status" value="1"/>
</dbReference>
<feature type="domain" description="Response regulatory" evidence="8">
    <location>
        <begin position="3"/>
        <end position="115"/>
    </location>
</feature>
<evidence type="ECO:0000256" key="1">
    <source>
        <dbReference type="ARBA" id="ARBA00022553"/>
    </source>
</evidence>
<dbReference type="Pfam" id="PF00072">
    <property type="entry name" value="Response_reg"/>
    <property type="match status" value="1"/>
</dbReference>
<dbReference type="InterPro" id="IPR011006">
    <property type="entry name" value="CheY-like_superfamily"/>
</dbReference>
<dbReference type="RefSeq" id="WP_305754762.1">
    <property type="nucleotide sequence ID" value="NZ_JAPCKK010000016.1"/>
</dbReference>
<dbReference type="PROSITE" id="PS50110">
    <property type="entry name" value="RESPONSE_REGULATORY"/>
    <property type="match status" value="1"/>
</dbReference>
<evidence type="ECO:0000313" key="10">
    <source>
        <dbReference type="EMBL" id="MDP4097137.1"/>
    </source>
</evidence>
<evidence type="ECO:0000256" key="5">
    <source>
        <dbReference type="ARBA" id="ARBA00023163"/>
    </source>
</evidence>
<dbReference type="Gene3D" id="3.40.50.2300">
    <property type="match status" value="1"/>
</dbReference>
<protein>
    <submittedName>
        <fullName evidence="10">Response regulator transcription factor</fullName>
    </submittedName>
</protein>
<dbReference type="InterPro" id="IPR039420">
    <property type="entry name" value="WalR-like"/>
</dbReference>
<name>A0ABT9FRQ8_9BACL</name>
<dbReference type="PANTHER" id="PTHR48111:SF40">
    <property type="entry name" value="PHOSPHATE REGULON TRANSCRIPTIONAL REGULATORY PROTEIN PHOB"/>
    <property type="match status" value="1"/>
</dbReference>